<name>A0ABY4NPP1_9PSEU</name>
<protein>
    <submittedName>
        <fullName evidence="3">Uncharacterized protein</fullName>
    </submittedName>
</protein>
<proteinExistence type="predicted"/>
<feature type="transmembrane region" description="Helical" evidence="2">
    <location>
        <begin position="102"/>
        <end position="129"/>
    </location>
</feature>
<dbReference type="EMBL" id="CP091196">
    <property type="protein sequence ID" value="UQS22496.1"/>
    <property type="molecule type" value="Genomic_DNA"/>
</dbReference>
<keyword evidence="4" id="KW-1185">Reference proteome</keyword>
<evidence type="ECO:0000313" key="4">
    <source>
        <dbReference type="Proteomes" id="UP000830158"/>
    </source>
</evidence>
<reference evidence="3" key="1">
    <citation type="submission" date="2022-01" db="EMBL/GenBank/DDBJ databases">
        <title>PSI-footprinting approach for the identification of protein synthesis inhibitor producers.</title>
        <authorList>
            <person name="Handel F."/>
            <person name="Kulik A."/>
            <person name="Wex K.W."/>
            <person name="Berscheid A."/>
            <person name="Saur J.S."/>
            <person name="Winkler A."/>
            <person name="Wibberg D."/>
            <person name="Kalinowski J."/>
            <person name="Broetz-Oesterhelt H."/>
            <person name="Mast Y."/>
        </authorList>
    </citation>
    <scope>NUCLEOTIDE SEQUENCE</scope>
    <source>
        <strain evidence="3">KNN 49.3e</strain>
    </source>
</reference>
<feature type="region of interest" description="Disordered" evidence="1">
    <location>
        <begin position="42"/>
        <end position="62"/>
    </location>
</feature>
<keyword evidence="2" id="KW-0472">Membrane</keyword>
<accession>A0ABY4NPP1</accession>
<keyword evidence="2" id="KW-0812">Transmembrane</keyword>
<feature type="transmembrane region" description="Helical" evidence="2">
    <location>
        <begin position="76"/>
        <end position="96"/>
    </location>
</feature>
<dbReference type="Proteomes" id="UP000830158">
    <property type="component" value="Chromosome"/>
</dbReference>
<keyword evidence="2" id="KW-1133">Transmembrane helix</keyword>
<organism evidence="3 4">
    <name type="scientific">Amycolatopsis thermalba</name>
    <dbReference type="NCBI Taxonomy" id="944492"/>
    <lineage>
        <taxon>Bacteria</taxon>
        <taxon>Bacillati</taxon>
        <taxon>Actinomycetota</taxon>
        <taxon>Actinomycetes</taxon>
        <taxon>Pseudonocardiales</taxon>
        <taxon>Pseudonocardiaceae</taxon>
        <taxon>Amycolatopsis</taxon>
    </lineage>
</organism>
<evidence type="ECO:0000313" key="3">
    <source>
        <dbReference type="EMBL" id="UQS22496.1"/>
    </source>
</evidence>
<feature type="compositionally biased region" description="Basic and acidic residues" evidence="1">
    <location>
        <begin position="51"/>
        <end position="62"/>
    </location>
</feature>
<evidence type="ECO:0000256" key="2">
    <source>
        <dbReference type="SAM" id="Phobius"/>
    </source>
</evidence>
<evidence type="ECO:0000256" key="1">
    <source>
        <dbReference type="SAM" id="MobiDB-lite"/>
    </source>
</evidence>
<gene>
    <name evidence="3" type="ORF">L1857_06495</name>
</gene>
<dbReference type="RefSeq" id="WP_249464653.1">
    <property type="nucleotide sequence ID" value="NZ_CP091196.1"/>
</dbReference>
<sequence length="215" mass="24141">MTALVQVIHPDNHVWTVTRRFAPWQRVIQPVNIPAGDYKRYRFAPPRPRRTPAEWRHERRDQRKSQHDREIRGWQWLYLAPLLLVAGLAGQALEALVVGLQILVWLVLLPFALLEVIALLVCGLVLGALRLTGLARARVDVVCRAAGERILSLSVLTVRGSGTAGQLAKALSDHLWKVQRPFDPYRDPVTVALLSRAGTHVVRHHSVWSPSVPAS</sequence>